<evidence type="ECO:0000256" key="1">
    <source>
        <dbReference type="SAM" id="Phobius"/>
    </source>
</evidence>
<feature type="transmembrane region" description="Helical" evidence="1">
    <location>
        <begin position="123"/>
        <end position="142"/>
    </location>
</feature>
<dbReference type="Proteomes" id="UP000238949">
    <property type="component" value="Unassembled WGS sequence"/>
</dbReference>
<comment type="caution">
    <text evidence="2">The sequence shown here is derived from an EMBL/GenBank/DDBJ whole genome shotgun (WGS) entry which is preliminary data.</text>
</comment>
<keyword evidence="1" id="KW-0812">Transmembrane</keyword>
<name>A0A2S9V902_9ALTE</name>
<accession>A0A2S9V902</accession>
<evidence type="ECO:0000313" key="3">
    <source>
        <dbReference type="Proteomes" id="UP000238949"/>
    </source>
</evidence>
<dbReference type="EMBL" id="PVNP01000152">
    <property type="protein sequence ID" value="PRO72914.1"/>
    <property type="molecule type" value="Genomic_DNA"/>
</dbReference>
<proteinExistence type="predicted"/>
<keyword evidence="1" id="KW-0472">Membrane</keyword>
<gene>
    <name evidence="2" type="ORF">C6Y40_14030</name>
</gene>
<reference evidence="3" key="1">
    <citation type="journal article" date="2020" name="Int. J. Syst. Evol. Microbiol.">
        <title>Alteromonas alba sp. nov., a marine bacterium isolated from the seawater of the West Pacific Ocean.</title>
        <authorList>
            <person name="Sun C."/>
            <person name="Wu Y.-H."/>
            <person name="Xamxidin M."/>
            <person name="Cheng H."/>
            <person name="Xu X.-W."/>
        </authorList>
    </citation>
    <scope>NUCLEOTIDE SEQUENCE [LARGE SCALE GENOMIC DNA]</scope>
    <source>
        <strain evidence="3">190</strain>
    </source>
</reference>
<sequence>MAHLSSSKHNQSAAMASPNFIDGYWFYFNDGDTDIAVNGSAWSGKETVYVNDNPVSSKRELLKTVSEHHFVHNGHKYLVRYHITSLMRGNLECEVFKNGELLASQSKAFVSSSKRSWLNILKMFAFGFLFGLSAVALVKYLVA</sequence>
<dbReference type="RefSeq" id="WP_105935136.1">
    <property type="nucleotide sequence ID" value="NZ_PVNP01000152.1"/>
</dbReference>
<keyword evidence="3" id="KW-1185">Reference proteome</keyword>
<dbReference type="OrthoDB" id="6228646at2"/>
<protein>
    <submittedName>
        <fullName evidence="2">Uncharacterized protein</fullName>
    </submittedName>
</protein>
<keyword evidence="1" id="KW-1133">Transmembrane helix</keyword>
<evidence type="ECO:0000313" key="2">
    <source>
        <dbReference type="EMBL" id="PRO72914.1"/>
    </source>
</evidence>
<dbReference type="AlphaFoldDB" id="A0A2S9V902"/>
<organism evidence="2 3">
    <name type="scientific">Alteromonas alba</name>
    <dbReference type="NCBI Taxonomy" id="2079529"/>
    <lineage>
        <taxon>Bacteria</taxon>
        <taxon>Pseudomonadati</taxon>
        <taxon>Pseudomonadota</taxon>
        <taxon>Gammaproteobacteria</taxon>
        <taxon>Alteromonadales</taxon>
        <taxon>Alteromonadaceae</taxon>
        <taxon>Alteromonas/Salinimonas group</taxon>
        <taxon>Alteromonas</taxon>
    </lineage>
</organism>